<keyword evidence="2" id="KW-1185">Reference proteome</keyword>
<gene>
    <name evidence="1" type="ORF">OWV82_007032</name>
</gene>
<organism evidence="1 2">
    <name type="scientific">Melia azedarach</name>
    <name type="common">Chinaberry tree</name>
    <dbReference type="NCBI Taxonomy" id="155640"/>
    <lineage>
        <taxon>Eukaryota</taxon>
        <taxon>Viridiplantae</taxon>
        <taxon>Streptophyta</taxon>
        <taxon>Embryophyta</taxon>
        <taxon>Tracheophyta</taxon>
        <taxon>Spermatophyta</taxon>
        <taxon>Magnoliopsida</taxon>
        <taxon>eudicotyledons</taxon>
        <taxon>Gunneridae</taxon>
        <taxon>Pentapetalae</taxon>
        <taxon>rosids</taxon>
        <taxon>malvids</taxon>
        <taxon>Sapindales</taxon>
        <taxon>Meliaceae</taxon>
        <taxon>Melia</taxon>
    </lineage>
</organism>
<evidence type="ECO:0000313" key="1">
    <source>
        <dbReference type="EMBL" id="KAJ4723696.1"/>
    </source>
</evidence>
<evidence type="ECO:0000313" key="2">
    <source>
        <dbReference type="Proteomes" id="UP001164539"/>
    </source>
</evidence>
<proteinExistence type="predicted"/>
<name>A0ACC1YIT0_MELAZ</name>
<dbReference type="Proteomes" id="UP001164539">
    <property type="component" value="Chromosome 3"/>
</dbReference>
<reference evidence="1 2" key="1">
    <citation type="journal article" date="2023" name="Science">
        <title>Complex scaffold remodeling in plant triterpene biosynthesis.</title>
        <authorList>
            <person name="De La Pena R."/>
            <person name="Hodgson H."/>
            <person name="Liu J.C."/>
            <person name="Stephenson M.J."/>
            <person name="Martin A.C."/>
            <person name="Owen C."/>
            <person name="Harkess A."/>
            <person name="Leebens-Mack J."/>
            <person name="Jimenez L.E."/>
            <person name="Osbourn A."/>
            <person name="Sattely E.S."/>
        </authorList>
    </citation>
    <scope>NUCLEOTIDE SEQUENCE [LARGE SCALE GENOMIC DNA]</scope>
    <source>
        <strain evidence="2">cv. JPN11</strain>
        <tissue evidence="1">Leaf</tissue>
    </source>
</reference>
<dbReference type="EMBL" id="CM051396">
    <property type="protein sequence ID" value="KAJ4723696.1"/>
    <property type="molecule type" value="Genomic_DNA"/>
</dbReference>
<protein>
    <submittedName>
        <fullName evidence="1">Acyl-[acyl-carrier-protein] desaturase</fullName>
    </submittedName>
</protein>
<accession>A0ACC1YIT0</accession>
<comment type="caution">
    <text evidence="1">The sequence shown here is derived from an EMBL/GenBank/DDBJ whole genome shotgun (WGS) entry which is preliminary data.</text>
</comment>
<sequence>MFTLQFLPQLALPSQMTTSRFSKFSVPPTFYSGSKDAKCRRKQSSPRASKVEVSPEKIETFQSMENWARDNILPILKPVEKSWQPQDFLPDPLSDGFLEQVNELRERTKEVPDEFFVILVGTMITEEALPTYQSLLSSMETFQDDETGLNKKAWAIWNKGWTAEENRHGDLLNKYLYLSGRVDVKQIEKTIQYLIGSGMDIGVGRNPYHLIVYTSFQERATFITHGNTATIALQHGDKKLAHICGTIAADEKRHETAYSRIVGKVFELDPDGMMIAFADMMKRNIRMPAHLMYDGHDFNLFQHFSNVTLRNGIYTAQDYIHVLEHLVNIWNVEKLIGLSSEGQAAQDYVCELPKRLGTIEERVRARAQKAPAVRFSWICQRKV</sequence>